<dbReference type="EMBL" id="CADCTZ010000520">
    <property type="protein sequence ID" value="CAA9350218.1"/>
    <property type="molecule type" value="Genomic_DNA"/>
</dbReference>
<accession>A0A6J4MAK2</accession>
<sequence>GCLEYDLRNTLFDPLSTTLAVRGANPTGFAVRGAHPTGL</sequence>
<organism evidence="1">
    <name type="scientific">uncultured Microcoleus sp</name>
    <dbReference type="NCBI Taxonomy" id="259945"/>
    <lineage>
        <taxon>Bacteria</taxon>
        <taxon>Bacillati</taxon>
        <taxon>Cyanobacteriota</taxon>
        <taxon>Cyanophyceae</taxon>
        <taxon>Oscillatoriophycideae</taxon>
        <taxon>Oscillatoriales</taxon>
        <taxon>Microcoleaceae</taxon>
        <taxon>Microcoleus</taxon>
        <taxon>environmental samples</taxon>
    </lineage>
</organism>
<feature type="non-terminal residue" evidence="1">
    <location>
        <position position="1"/>
    </location>
</feature>
<reference evidence="1" key="1">
    <citation type="submission" date="2020-02" db="EMBL/GenBank/DDBJ databases">
        <authorList>
            <person name="Meier V. D."/>
        </authorList>
    </citation>
    <scope>NUCLEOTIDE SEQUENCE</scope>
    <source>
        <strain evidence="1">AVDCRST_MAG84</strain>
    </source>
</reference>
<name>A0A6J4MAK2_9CYAN</name>
<gene>
    <name evidence="1" type="ORF">AVDCRST_MAG84-2826</name>
</gene>
<dbReference type="AlphaFoldDB" id="A0A6J4MAK2"/>
<proteinExistence type="predicted"/>
<evidence type="ECO:0000313" key="1">
    <source>
        <dbReference type="EMBL" id="CAA9350218.1"/>
    </source>
</evidence>
<feature type="non-terminal residue" evidence="1">
    <location>
        <position position="39"/>
    </location>
</feature>
<protein>
    <submittedName>
        <fullName evidence="1">Uncharacterized protein</fullName>
    </submittedName>
</protein>